<sequence>MANSTREGSKMPLTKSIQDKTGDMVLKKVLPNAHDPRGKWAPNYEGPYVVKHTFSGGACS</sequence>
<proteinExistence type="predicted"/>
<feature type="non-terminal residue" evidence="2">
    <location>
        <position position="1"/>
    </location>
</feature>
<dbReference type="Proteomes" id="UP000257109">
    <property type="component" value="Unassembled WGS sequence"/>
</dbReference>
<evidence type="ECO:0000313" key="2">
    <source>
        <dbReference type="EMBL" id="RDY14322.1"/>
    </source>
</evidence>
<evidence type="ECO:0000256" key="1">
    <source>
        <dbReference type="SAM" id="MobiDB-lite"/>
    </source>
</evidence>
<dbReference type="EMBL" id="QJKJ01000092">
    <property type="protein sequence ID" value="RDY14322.1"/>
    <property type="molecule type" value="Genomic_DNA"/>
</dbReference>
<evidence type="ECO:0000313" key="3">
    <source>
        <dbReference type="Proteomes" id="UP000257109"/>
    </source>
</evidence>
<protein>
    <submittedName>
        <fullName evidence="2">Uncharacterized protein</fullName>
    </submittedName>
</protein>
<keyword evidence="3" id="KW-1185">Reference proteome</keyword>
<accession>A0A371IGX2</accession>
<feature type="region of interest" description="Disordered" evidence="1">
    <location>
        <begin position="1"/>
        <end position="22"/>
    </location>
</feature>
<gene>
    <name evidence="2" type="ORF">CR513_00625</name>
</gene>
<dbReference type="AlphaFoldDB" id="A0A371IGX2"/>
<organism evidence="2 3">
    <name type="scientific">Mucuna pruriens</name>
    <name type="common">Velvet bean</name>
    <name type="synonym">Dolichos pruriens</name>
    <dbReference type="NCBI Taxonomy" id="157652"/>
    <lineage>
        <taxon>Eukaryota</taxon>
        <taxon>Viridiplantae</taxon>
        <taxon>Streptophyta</taxon>
        <taxon>Embryophyta</taxon>
        <taxon>Tracheophyta</taxon>
        <taxon>Spermatophyta</taxon>
        <taxon>Magnoliopsida</taxon>
        <taxon>eudicotyledons</taxon>
        <taxon>Gunneridae</taxon>
        <taxon>Pentapetalae</taxon>
        <taxon>rosids</taxon>
        <taxon>fabids</taxon>
        <taxon>Fabales</taxon>
        <taxon>Fabaceae</taxon>
        <taxon>Papilionoideae</taxon>
        <taxon>50 kb inversion clade</taxon>
        <taxon>NPAAA clade</taxon>
        <taxon>indigoferoid/millettioid clade</taxon>
        <taxon>Phaseoleae</taxon>
        <taxon>Mucuna</taxon>
    </lineage>
</organism>
<dbReference type="OrthoDB" id="1637540at2759"/>
<comment type="caution">
    <text evidence="2">The sequence shown here is derived from an EMBL/GenBank/DDBJ whole genome shotgun (WGS) entry which is preliminary data.</text>
</comment>
<reference evidence="2" key="1">
    <citation type="submission" date="2018-05" db="EMBL/GenBank/DDBJ databases">
        <title>Draft genome of Mucuna pruriens seed.</title>
        <authorList>
            <person name="Nnadi N.E."/>
            <person name="Vos R."/>
            <person name="Hasami M.H."/>
            <person name="Devisetty U.K."/>
            <person name="Aguiy J.C."/>
        </authorList>
    </citation>
    <scope>NUCLEOTIDE SEQUENCE [LARGE SCALE GENOMIC DNA]</scope>
    <source>
        <strain evidence="2">JCA_2017</strain>
    </source>
</reference>
<name>A0A371IGX2_MUCPR</name>